<reference evidence="2 3" key="1">
    <citation type="submission" date="2014-04" db="EMBL/GenBank/DDBJ databases">
        <authorList>
            <consortium name="DOE Joint Genome Institute"/>
            <person name="Kuo A."/>
            <person name="Zuccaro A."/>
            <person name="Kohler A."/>
            <person name="Nagy L.G."/>
            <person name="Floudas D."/>
            <person name="Copeland A."/>
            <person name="Barry K.W."/>
            <person name="Cichocki N."/>
            <person name="Veneault-Fourrey C."/>
            <person name="LaButti K."/>
            <person name="Lindquist E.A."/>
            <person name="Lipzen A."/>
            <person name="Lundell T."/>
            <person name="Morin E."/>
            <person name="Murat C."/>
            <person name="Sun H."/>
            <person name="Tunlid A."/>
            <person name="Henrissat B."/>
            <person name="Grigoriev I.V."/>
            <person name="Hibbett D.S."/>
            <person name="Martin F."/>
            <person name="Nordberg H.P."/>
            <person name="Cantor M.N."/>
            <person name="Hua S.X."/>
        </authorList>
    </citation>
    <scope>NUCLEOTIDE SEQUENCE [LARGE SCALE GENOMIC DNA]</scope>
    <source>
        <strain evidence="2 3">MAFF 305830</strain>
    </source>
</reference>
<gene>
    <name evidence="2" type="ORF">M408DRAFT_329555</name>
</gene>
<accession>A0A0C3B9R9</accession>
<dbReference type="EMBL" id="KN824294">
    <property type="protein sequence ID" value="KIM28181.1"/>
    <property type="molecule type" value="Genomic_DNA"/>
</dbReference>
<keyword evidence="1" id="KW-0732">Signal</keyword>
<dbReference type="Proteomes" id="UP000054097">
    <property type="component" value="Unassembled WGS sequence"/>
</dbReference>
<proteinExistence type="predicted"/>
<evidence type="ECO:0000313" key="2">
    <source>
        <dbReference type="EMBL" id="KIM28181.1"/>
    </source>
</evidence>
<keyword evidence="3" id="KW-1185">Reference proteome</keyword>
<evidence type="ECO:0000256" key="1">
    <source>
        <dbReference type="SAM" id="SignalP"/>
    </source>
</evidence>
<dbReference type="HOGENOM" id="CLU_2672653_0_0_1"/>
<feature type="chain" id="PRO_5002161723" description="Secreted protein" evidence="1">
    <location>
        <begin position="22"/>
        <end position="75"/>
    </location>
</feature>
<protein>
    <recommendedName>
        <fullName evidence="4">Secreted protein</fullName>
    </recommendedName>
</protein>
<dbReference type="AlphaFoldDB" id="A0A0C3B9R9"/>
<evidence type="ECO:0000313" key="3">
    <source>
        <dbReference type="Proteomes" id="UP000054097"/>
    </source>
</evidence>
<reference evidence="3" key="2">
    <citation type="submission" date="2015-01" db="EMBL/GenBank/DDBJ databases">
        <title>Evolutionary Origins and Diversification of the Mycorrhizal Mutualists.</title>
        <authorList>
            <consortium name="DOE Joint Genome Institute"/>
            <consortium name="Mycorrhizal Genomics Consortium"/>
            <person name="Kohler A."/>
            <person name="Kuo A."/>
            <person name="Nagy L.G."/>
            <person name="Floudas D."/>
            <person name="Copeland A."/>
            <person name="Barry K.W."/>
            <person name="Cichocki N."/>
            <person name="Veneault-Fourrey C."/>
            <person name="LaButti K."/>
            <person name="Lindquist E.A."/>
            <person name="Lipzen A."/>
            <person name="Lundell T."/>
            <person name="Morin E."/>
            <person name="Murat C."/>
            <person name="Riley R."/>
            <person name="Ohm R."/>
            <person name="Sun H."/>
            <person name="Tunlid A."/>
            <person name="Henrissat B."/>
            <person name="Grigoriev I.V."/>
            <person name="Hibbett D.S."/>
            <person name="Martin F."/>
        </authorList>
    </citation>
    <scope>NUCLEOTIDE SEQUENCE [LARGE SCALE GENOMIC DNA]</scope>
    <source>
        <strain evidence="3">MAFF 305830</strain>
    </source>
</reference>
<organism evidence="2 3">
    <name type="scientific">Serendipita vermifera MAFF 305830</name>
    <dbReference type="NCBI Taxonomy" id="933852"/>
    <lineage>
        <taxon>Eukaryota</taxon>
        <taxon>Fungi</taxon>
        <taxon>Dikarya</taxon>
        <taxon>Basidiomycota</taxon>
        <taxon>Agaricomycotina</taxon>
        <taxon>Agaricomycetes</taxon>
        <taxon>Sebacinales</taxon>
        <taxon>Serendipitaceae</taxon>
        <taxon>Serendipita</taxon>
    </lineage>
</organism>
<evidence type="ECO:0008006" key="4">
    <source>
        <dbReference type="Google" id="ProtNLM"/>
    </source>
</evidence>
<feature type="signal peptide" evidence="1">
    <location>
        <begin position="1"/>
        <end position="21"/>
    </location>
</feature>
<name>A0A0C3B9R9_SERVB</name>
<sequence length="75" mass="7721">MYVFTVETVVTTVVFAGAVVAHPVQGLKTRCVVVVGEHVTVSEASRLSASGQAGRTVCVVYAVVVYVKVGSGGHT</sequence>